<dbReference type="InterPro" id="IPR056511">
    <property type="entry name" value="IDM1_C"/>
</dbReference>
<dbReference type="Gene3D" id="3.40.630.30">
    <property type="match status" value="1"/>
</dbReference>
<dbReference type="InterPro" id="IPR032308">
    <property type="entry name" value="TDBD"/>
</dbReference>
<dbReference type="Pfam" id="PF23209">
    <property type="entry name" value="IDM1_C"/>
    <property type="match status" value="1"/>
</dbReference>
<organism evidence="9 10">
    <name type="scientific">Lupinus luteus</name>
    <name type="common">European yellow lupine</name>
    <dbReference type="NCBI Taxonomy" id="3873"/>
    <lineage>
        <taxon>Eukaryota</taxon>
        <taxon>Viridiplantae</taxon>
        <taxon>Streptophyta</taxon>
        <taxon>Embryophyta</taxon>
        <taxon>Tracheophyta</taxon>
        <taxon>Spermatophyta</taxon>
        <taxon>Magnoliopsida</taxon>
        <taxon>eudicotyledons</taxon>
        <taxon>Gunneridae</taxon>
        <taxon>Pentapetalae</taxon>
        <taxon>rosids</taxon>
        <taxon>fabids</taxon>
        <taxon>Fabales</taxon>
        <taxon>Fabaceae</taxon>
        <taxon>Papilionoideae</taxon>
        <taxon>50 kb inversion clade</taxon>
        <taxon>genistoids sensu lato</taxon>
        <taxon>core genistoids</taxon>
        <taxon>Genisteae</taxon>
        <taxon>Lupinus</taxon>
    </lineage>
</organism>
<dbReference type="InterPro" id="IPR011011">
    <property type="entry name" value="Znf_FYVE_PHD"/>
</dbReference>
<sequence>MAKGTELEQFVAMTKVRTGLKREFAFALQSKSEINCGSLGRTRSGKNRDTFPVQTTSVRKRYRKKEDNGGAGDVMSEEEAKSDVVDPKIGEFIEKKELEIERAMPMGVCEKETKCDVVETVRDDEPKPGDEIGQPDFKIEVKEPQMEKGEFVVCEEEPKGHFVVETASDDEPKPCNEVVQVICESGVKEVETPRCPPKEEGVIDGTSLILVNDDCKVNNMSSEKPLRRFTRSALKKTLDDAKVEENASTKAVKIGGVKMETGSEKLTAAPIRTKLSKTTAKKLSSKLKDLLSTGILEGLAVNYVCDMKERRPGETDLRGVIRGNGIVCNCEICDGDEVVTPNVFELHAGSSKRQPMEHIYLENGITLRDIMNTCLNVPLDTTEDAVQTALGGFTMKKSAFCFNCKDVNVASKLLCNSCLELKDCQPNPAQTTDSSNSCVSLAVQSRSPEPVVVPKSLNSGMKHSTSRDKSQGRITRKDVRLHKLVFEEDVLPDGTEVAYYARGKQLLVGYKKGFGIVCSCCNSLVSPSTFEAHAGCASRRKPYLHIYTSNGVSLHELSISLSKDPRFSISDNDDLCTICQDGGDLLCCDGCPRAFHIDCVPLPCIPSGTWYCKYCLTVFQREKYVEHNANALAAGRISGIDPLEQIHQRCIRIVKTGEFDHGGCALCRGHDFCKSFGPRTVIICDQCEREYHVGCLKDHNMQNLEALPEGNWLCCLDCNQIHTTLLNLVACGEEKLPDSLVSVIKRKHEEKGLEIGAGLDIKWMVLNWKMVASDETRQLLSKAVAIFHDQFDPIVDSASGLDFIPAMLYGRNIKGHEFGGMYCALLTVNQVVVSAGIFRIFGSEVAELPLVATIADCQGQGYFQSLFACIERLLGSLSVKHLVLPAAEEAESIWTSKFGFTKLGQHEINNYKRQYHLMAFQETPLLRKTIPAL</sequence>
<feature type="region of interest" description="Disordered" evidence="7">
    <location>
        <begin position="452"/>
        <end position="473"/>
    </location>
</feature>
<dbReference type="GO" id="GO:0042393">
    <property type="term" value="F:histone binding"/>
    <property type="evidence" value="ECO:0007669"/>
    <property type="project" value="TreeGrafter"/>
</dbReference>
<keyword evidence="5" id="KW-0539">Nucleus</keyword>
<evidence type="ECO:0000256" key="6">
    <source>
        <dbReference type="PROSITE-ProRule" id="PRU00146"/>
    </source>
</evidence>
<dbReference type="Pfam" id="PF23011">
    <property type="entry name" value="PHD-1st_NSD"/>
    <property type="match status" value="1"/>
</dbReference>
<dbReference type="InterPro" id="IPR001965">
    <property type="entry name" value="Znf_PHD"/>
</dbReference>
<dbReference type="SMART" id="SM00249">
    <property type="entry name" value="PHD"/>
    <property type="match status" value="2"/>
</dbReference>
<dbReference type="FunFam" id="3.30.40.10:FF:000494">
    <property type="entry name" value="Acyl-CoA N-acyltransferase with RING/FYVE/PHD-type zinc finger domain"/>
    <property type="match status" value="1"/>
</dbReference>
<feature type="domain" description="PHD-type" evidence="8">
    <location>
        <begin position="573"/>
        <end position="618"/>
    </location>
</feature>
<dbReference type="AlphaFoldDB" id="A0AAV1Y7N4"/>
<evidence type="ECO:0000256" key="3">
    <source>
        <dbReference type="ARBA" id="ARBA00022771"/>
    </source>
</evidence>
<accession>A0AAV1Y7N4</accession>
<dbReference type="FunFam" id="3.40.630.30:FF:000073">
    <property type="entry name" value="PHD finger family protein"/>
    <property type="match status" value="1"/>
</dbReference>
<keyword evidence="10" id="KW-1185">Reference proteome</keyword>
<dbReference type="InterPro" id="IPR016181">
    <property type="entry name" value="Acyl_CoA_acyltransferase"/>
</dbReference>
<protein>
    <recommendedName>
        <fullName evidence="8">PHD-type domain-containing protein</fullName>
    </recommendedName>
</protein>
<dbReference type="InterPro" id="IPR013083">
    <property type="entry name" value="Znf_RING/FYVE/PHD"/>
</dbReference>
<evidence type="ECO:0000313" key="9">
    <source>
        <dbReference type="EMBL" id="CAL0329050.1"/>
    </source>
</evidence>
<dbReference type="SUPFAM" id="SSF55729">
    <property type="entry name" value="Acyl-CoA N-acyltransferases (Nat)"/>
    <property type="match status" value="1"/>
</dbReference>
<evidence type="ECO:0000256" key="4">
    <source>
        <dbReference type="ARBA" id="ARBA00022833"/>
    </source>
</evidence>
<keyword evidence="2" id="KW-0479">Metal-binding</keyword>
<dbReference type="PROSITE" id="PS01359">
    <property type="entry name" value="ZF_PHD_1"/>
    <property type="match status" value="1"/>
</dbReference>
<dbReference type="PANTHER" id="PTHR47025">
    <property type="entry name" value="AUTOIMMUNE REGULATOR"/>
    <property type="match status" value="1"/>
</dbReference>
<evidence type="ECO:0000256" key="2">
    <source>
        <dbReference type="ARBA" id="ARBA00022723"/>
    </source>
</evidence>
<dbReference type="GO" id="GO:0045944">
    <property type="term" value="P:positive regulation of transcription by RNA polymerase II"/>
    <property type="evidence" value="ECO:0007669"/>
    <property type="project" value="TreeGrafter"/>
</dbReference>
<dbReference type="PROSITE" id="PS50016">
    <property type="entry name" value="ZF_PHD_2"/>
    <property type="match status" value="1"/>
</dbReference>
<dbReference type="Proteomes" id="UP001497480">
    <property type="component" value="Unassembled WGS sequence"/>
</dbReference>
<dbReference type="Pfam" id="PF16135">
    <property type="entry name" value="TDBD"/>
    <property type="match status" value="2"/>
</dbReference>
<dbReference type="SUPFAM" id="SSF57903">
    <property type="entry name" value="FYVE/PHD zinc finger"/>
    <property type="match status" value="2"/>
</dbReference>
<dbReference type="Gene3D" id="3.30.40.10">
    <property type="entry name" value="Zinc/RING finger domain, C3HC4 (zinc finger)"/>
    <property type="match status" value="2"/>
</dbReference>
<keyword evidence="3 6" id="KW-0863">Zinc-finger</keyword>
<keyword evidence="4" id="KW-0862">Zinc</keyword>
<evidence type="ECO:0000256" key="7">
    <source>
        <dbReference type="SAM" id="MobiDB-lite"/>
    </source>
</evidence>
<comment type="subcellular location">
    <subcellularLocation>
        <location evidence="1">Nucleus</location>
    </subcellularLocation>
</comment>
<evidence type="ECO:0000256" key="1">
    <source>
        <dbReference type="ARBA" id="ARBA00004123"/>
    </source>
</evidence>
<reference evidence="9 10" key="1">
    <citation type="submission" date="2024-03" db="EMBL/GenBank/DDBJ databases">
        <authorList>
            <person name="Martinez-Hernandez J."/>
        </authorList>
    </citation>
    <scope>NUCLEOTIDE SEQUENCE [LARGE SCALE GENOMIC DNA]</scope>
</reference>
<evidence type="ECO:0000256" key="5">
    <source>
        <dbReference type="ARBA" id="ARBA00023242"/>
    </source>
</evidence>
<name>A0AAV1Y7N4_LUPLU</name>
<evidence type="ECO:0000313" key="10">
    <source>
        <dbReference type="Proteomes" id="UP001497480"/>
    </source>
</evidence>
<dbReference type="InterPro" id="IPR019787">
    <property type="entry name" value="Znf_PHD-finger"/>
</dbReference>
<dbReference type="GO" id="GO:0003682">
    <property type="term" value="F:chromatin binding"/>
    <property type="evidence" value="ECO:0007669"/>
    <property type="project" value="TreeGrafter"/>
</dbReference>
<gene>
    <name evidence="9" type="ORF">LLUT_LOCUS30110</name>
</gene>
<dbReference type="GO" id="GO:0008270">
    <property type="term" value="F:zinc ion binding"/>
    <property type="evidence" value="ECO:0007669"/>
    <property type="project" value="UniProtKB-KW"/>
</dbReference>
<dbReference type="GO" id="GO:0000977">
    <property type="term" value="F:RNA polymerase II transcription regulatory region sequence-specific DNA binding"/>
    <property type="evidence" value="ECO:0007669"/>
    <property type="project" value="TreeGrafter"/>
</dbReference>
<dbReference type="PANTHER" id="PTHR47025:SF2">
    <property type="entry name" value="AUTOIMMUNE REGULATOR"/>
    <property type="match status" value="1"/>
</dbReference>
<dbReference type="InterPro" id="IPR019786">
    <property type="entry name" value="Zinc_finger_PHD-type_CS"/>
</dbReference>
<comment type="caution">
    <text evidence="9">The sequence shown here is derived from an EMBL/GenBank/DDBJ whole genome shotgun (WGS) entry which is preliminary data.</text>
</comment>
<evidence type="ECO:0000259" key="8">
    <source>
        <dbReference type="PROSITE" id="PS50016"/>
    </source>
</evidence>
<dbReference type="GO" id="GO:0005634">
    <property type="term" value="C:nucleus"/>
    <property type="evidence" value="ECO:0007669"/>
    <property type="project" value="UniProtKB-SubCell"/>
</dbReference>
<dbReference type="CDD" id="cd15539">
    <property type="entry name" value="PHD1_AIRE"/>
    <property type="match status" value="1"/>
</dbReference>
<dbReference type="InterPro" id="IPR059153">
    <property type="entry name" value="NSD_PHD-1st"/>
</dbReference>
<proteinExistence type="predicted"/>
<dbReference type="EMBL" id="CAXHTB010000021">
    <property type="protein sequence ID" value="CAL0329050.1"/>
    <property type="molecule type" value="Genomic_DNA"/>
</dbReference>